<organism evidence="2 3">
    <name type="scientific">Veillonella criceti</name>
    <dbReference type="NCBI Taxonomy" id="103891"/>
    <lineage>
        <taxon>Bacteria</taxon>
        <taxon>Bacillati</taxon>
        <taxon>Bacillota</taxon>
        <taxon>Negativicutes</taxon>
        <taxon>Veillonellales</taxon>
        <taxon>Veillonellaceae</taxon>
        <taxon>Veillonella</taxon>
    </lineage>
</organism>
<evidence type="ECO:0000313" key="2">
    <source>
        <dbReference type="EMBL" id="SUP41264.1"/>
    </source>
</evidence>
<name>A0A380NJI3_9FIRM</name>
<feature type="transmembrane region" description="Helical" evidence="1">
    <location>
        <begin position="177"/>
        <end position="196"/>
    </location>
</feature>
<sequence length="201" mass="23295">MGSVYSFIQLVIGWLLVSLPLIVFLYVGVIESQRNLYSYDVGILAYVGWLIALYISTRPNWLVRWFGMGRLMFWHRVLGSLTLVTAIGHYWFSFTMHSEIKYTGLVALILSVIAFLIAVLILSPLGSRSLIGFRHLKTIIRERWSRKSGLWLHRLYISAILLGWLHVHLIIRIANSMYFMMLFDGYTLLVLAIYGWHKLKG</sequence>
<feature type="transmembrane region" description="Helical" evidence="1">
    <location>
        <begin position="105"/>
        <end position="131"/>
    </location>
</feature>
<proteinExistence type="predicted"/>
<feature type="transmembrane region" description="Helical" evidence="1">
    <location>
        <begin position="36"/>
        <end position="56"/>
    </location>
</feature>
<dbReference type="Proteomes" id="UP000255367">
    <property type="component" value="Unassembled WGS sequence"/>
</dbReference>
<evidence type="ECO:0008006" key="4">
    <source>
        <dbReference type="Google" id="ProtNLM"/>
    </source>
</evidence>
<accession>A0A380NJI3</accession>
<feature type="transmembrane region" description="Helical" evidence="1">
    <location>
        <begin position="77"/>
        <end position="93"/>
    </location>
</feature>
<protein>
    <recommendedName>
        <fullName evidence="4">Flavocytochrome yedZ</fullName>
    </recommendedName>
</protein>
<keyword evidence="1" id="KW-1133">Transmembrane helix</keyword>
<feature type="transmembrane region" description="Helical" evidence="1">
    <location>
        <begin position="151"/>
        <end position="171"/>
    </location>
</feature>
<evidence type="ECO:0000313" key="3">
    <source>
        <dbReference type="Proteomes" id="UP000255367"/>
    </source>
</evidence>
<dbReference type="EMBL" id="UHIO01000001">
    <property type="protein sequence ID" value="SUP41264.1"/>
    <property type="molecule type" value="Genomic_DNA"/>
</dbReference>
<keyword evidence="1" id="KW-0472">Membrane</keyword>
<dbReference type="AlphaFoldDB" id="A0A380NJI3"/>
<feature type="transmembrane region" description="Helical" evidence="1">
    <location>
        <begin position="7"/>
        <end position="30"/>
    </location>
</feature>
<reference evidence="2 3" key="1">
    <citation type="submission" date="2018-06" db="EMBL/GenBank/DDBJ databases">
        <authorList>
            <consortium name="Pathogen Informatics"/>
            <person name="Doyle S."/>
        </authorList>
    </citation>
    <scope>NUCLEOTIDE SEQUENCE [LARGE SCALE GENOMIC DNA]</scope>
    <source>
        <strain evidence="2 3">NCTC12020</strain>
    </source>
</reference>
<keyword evidence="1" id="KW-0812">Transmembrane</keyword>
<evidence type="ECO:0000256" key="1">
    <source>
        <dbReference type="SAM" id="Phobius"/>
    </source>
</evidence>
<keyword evidence="3" id="KW-1185">Reference proteome</keyword>
<gene>
    <name evidence="2" type="ORF">NCTC12020_00528</name>
</gene>